<name>A0A521BTE6_9BACT</name>
<dbReference type="OrthoDB" id="9812206at2"/>
<feature type="domain" description="Thiamine phosphate synthase/TenI" evidence="13">
    <location>
        <begin position="9"/>
        <end position="191"/>
    </location>
</feature>
<dbReference type="GO" id="GO:0009229">
    <property type="term" value="P:thiamine diphosphate biosynthetic process"/>
    <property type="evidence" value="ECO:0007669"/>
    <property type="project" value="UniProtKB-UniRule"/>
</dbReference>
<feature type="binding site" evidence="10">
    <location>
        <position position="72"/>
    </location>
    <ligand>
        <name>Mg(2+)</name>
        <dbReference type="ChEBI" id="CHEBI:18420"/>
    </ligand>
</feature>
<keyword evidence="3 10" id="KW-0808">Transferase</keyword>
<dbReference type="InterPro" id="IPR013785">
    <property type="entry name" value="Aldolase_TIM"/>
</dbReference>
<evidence type="ECO:0000256" key="7">
    <source>
        <dbReference type="ARBA" id="ARBA00047334"/>
    </source>
</evidence>
<dbReference type="GO" id="GO:0005737">
    <property type="term" value="C:cytoplasm"/>
    <property type="evidence" value="ECO:0007669"/>
    <property type="project" value="TreeGrafter"/>
</dbReference>
<feature type="binding site" evidence="10">
    <location>
        <position position="168"/>
    </location>
    <ligand>
        <name>2-[(2R,5Z)-2-carboxy-4-methylthiazol-5(2H)-ylidene]ethyl phosphate</name>
        <dbReference type="ChEBI" id="CHEBI:62899"/>
    </ligand>
</feature>
<evidence type="ECO:0000256" key="4">
    <source>
        <dbReference type="ARBA" id="ARBA00022723"/>
    </source>
</evidence>
<comment type="catalytic activity">
    <reaction evidence="7 10 11">
        <text>4-methyl-5-(2-phosphooxyethyl)-thiazole + 4-amino-2-methyl-5-(diphosphooxymethyl)pyrimidine + H(+) = thiamine phosphate + diphosphate</text>
        <dbReference type="Rhea" id="RHEA:22328"/>
        <dbReference type="ChEBI" id="CHEBI:15378"/>
        <dbReference type="ChEBI" id="CHEBI:33019"/>
        <dbReference type="ChEBI" id="CHEBI:37575"/>
        <dbReference type="ChEBI" id="CHEBI:57841"/>
        <dbReference type="ChEBI" id="CHEBI:58296"/>
        <dbReference type="EC" id="2.5.1.3"/>
    </reaction>
</comment>
<evidence type="ECO:0000256" key="9">
    <source>
        <dbReference type="ARBA" id="ARBA00047883"/>
    </source>
</evidence>
<dbReference type="GO" id="GO:0004789">
    <property type="term" value="F:thiamine-phosphate diphosphorylase activity"/>
    <property type="evidence" value="ECO:0007669"/>
    <property type="project" value="UniProtKB-UniRule"/>
</dbReference>
<comment type="cofactor">
    <cofactor evidence="10">
        <name>Mg(2+)</name>
        <dbReference type="ChEBI" id="CHEBI:18420"/>
    </cofactor>
    <text evidence="10">Binds 1 Mg(2+) ion per subunit.</text>
</comment>
<keyword evidence="15" id="KW-1185">Reference proteome</keyword>
<dbReference type="InterPro" id="IPR036206">
    <property type="entry name" value="ThiamineP_synth_sf"/>
</dbReference>
<comment type="catalytic activity">
    <reaction evidence="8 10 11">
        <text>2-(2-carboxy-4-methylthiazol-5-yl)ethyl phosphate + 4-amino-2-methyl-5-(diphosphooxymethyl)pyrimidine + 2 H(+) = thiamine phosphate + CO2 + diphosphate</text>
        <dbReference type="Rhea" id="RHEA:47848"/>
        <dbReference type="ChEBI" id="CHEBI:15378"/>
        <dbReference type="ChEBI" id="CHEBI:16526"/>
        <dbReference type="ChEBI" id="CHEBI:33019"/>
        <dbReference type="ChEBI" id="CHEBI:37575"/>
        <dbReference type="ChEBI" id="CHEBI:57841"/>
        <dbReference type="ChEBI" id="CHEBI:62890"/>
        <dbReference type="EC" id="2.5.1.3"/>
    </reaction>
</comment>
<dbReference type="NCBIfam" id="TIGR00693">
    <property type="entry name" value="thiE"/>
    <property type="match status" value="1"/>
</dbReference>
<evidence type="ECO:0000313" key="15">
    <source>
        <dbReference type="Proteomes" id="UP000317315"/>
    </source>
</evidence>
<comment type="function">
    <text evidence="1 10">Condenses 4-methyl-5-(beta-hydroxyethyl)thiazole monophosphate (THZ-P) and 2-methyl-4-amino-5-hydroxymethyl pyrimidine pyrophosphate (HMP-PP) to form thiamine monophosphate (TMP).</text>
</comment>
<dbReference type="EC" id="2.5.1.3" evidence="10"/>
<evidence type="ECO:0000256" key="6">
    <source>
        <dbReference type="ARBA" id="ARBA00022977"/>
    </source>
</evidence>
<evidence type="ECO:0000256" key="11">
    <source>
        <dbReference type="RuleBase" id="RU003826"/>
    </source>
</evidence>
<evidence type="ECO:0000256" key="8">
    <source>
        <dbReference type="ARBA" id="ARBA00047851"/>
    </source>
</evidence>
<comment type="pathway">
    <text evidence="2 10 12">Cofactor biosynthesis; thiamine diphosphate biosynthesis; thiamine phosphate from 4-amino-2-methyl-5-diphosphomethylpyrimidine and 4-methyl-5-(2-phosphoethyl)-thiazole: step 1/1.</text>
</comment>
<evidence type="ECO:0000256" key="3">
    <source>
        <dbReference type="ARBA" id="ARBA00022679"/>
    </source>
</evidence>
<dbReference type="GO" id="GO:0000287">
    <property type="term" value="F:magnesium ion binding"/>
    <property type="evidence" value="ECO:0007669"/>
    <property type="project" value="UniProtKB-UniRule"/>
</dbReference>
<dbReference type="CDD" id="cd00564">
    <property type="entry name" value="TMP_TenI"/>
    <property type="match status" value="1"/>
</dbReference>
<dbReference type="Proteomes" id="UP000317315">
    <property type="component" value="Unassembled WGS sequence"/>
</dbReference>
<reference evidence="14 15" key="1">
    <citation type="submission" date="2017-05" db="EMBL/GenBank/DDBJ databases">
        <authorList>
            <person name="Varghese N."/>
            <person name="Submissions S."/>
        </authorList>
    </citation>
    <scope>NUCLEOTIDE SEQUENCE [LARGE SCALE GENOMIC DNA]</scope>
    <source>
        <strain evidence="14 15">DSM 16304</strain>
    </source>
</reference>
<dbReference type="UniPathway" id="UPA00060">
    <property type="reaction ID" value="UER00141"/>
</dbReference>
<evidence type="ECO:0000256" key="1">
    <source>
        <dbReference type="ARBA" id="ARBA00003814"/>
    </source>
</evidence>
<organism evidence="14 15">
    <name type="scientific">Balnearium lithotrophicum</name>
    <dbReference type="NCBI Taxonomy" id="223788"/>
    <lineage>
        <taxon>Bacteria</taxon>
        <taxon>Pseudomonadati</taxon>
        <taxon>Aquificota</taxon>
        <taxon>Aquificia</taxon>
        <taxon>Desulfurobacteriales</taxon>
        <taxon>Desulfurobacteriaceae</taxon>
        <taxon>Balnearium</taxon>
    </lineage>
</organism>
<dbReference type="FunFam" id="3.20.20.70:FF:000096">
    <property type="entry name" value="Thiamine-phosphate synthase"/>
    <property type="match status" value="1"/>
</dbReference>
<gene>
    <name evidence="10" type="primary">thiE</name>
    <name evidence="14" type="ORF">SAMN06269117_10773</name>
</gene>
<feature type="binding site" evidence="10">
    <location>
        <begin position="137"/>
        <end position="139"/>
    </location>
    <ligand>
        <name>2-[(2R,5Z)-2-carboxy-4-methylthiazol-5(2H)-ylidene]ethyl phosphate</name>
        <dbReference type="ChEBI" id="CHEBI:62899"/>
    </ligand>
</feature>
<evidence type="ECO:0000313" key="14">
    <source>
        <dbReference type="EMBL" id="SMO50428.1"/>
    </source>
</evidence>
<evidence type="ECO:0000256" key="5">
    <source>
        <dbReference type="ARBA" id="ARBA00022842"/>
    </source>
</evidence>
<feature type="binding site" evidence="10">
    <location>
        <position position="140"/>
    </location>
    <ligand>
        <name>4-amino-2-methyl-5-(diphosphooxymethyl)pyrimidine</name>
        <dbReference type="ChEBI" id="CHEBI:57841"/>
    </ligand>
</feature>
<comment type="caution">
    <text evidence="10">Lacks conserved residue(s) required for the propagation of feature annotation.</text>
</comment>
<dbReference type="PANTHER" id="PTHR20857:SF23">
    <property type="entry name" value="THIAMINE BIOSYNTHETIC BIFUNCTIONAL ENZYME"/>
    <property type="match status" value="1"/>
</dbReference>
<dbReference type="RefSeq" id="WP_142934864.1">
    <property type="nucleotide sequence ID" value="NZ_FXTM01000007.1"/>
</dbReference>
<dbReference type="InterPro" id="IPR022998">
    <property type="entry name" value="ThiamineP_synth_TenI"/>
</dbReference>
<sequence length="213" mass="23839">MKKEINLTLYAITDERFHNKENIYESVERAILGGVTVVQYRAKKKMACEMYEEALLVREVTRKYHVPFIVNDRLDLALSVNADGVHVGQTDLPIHVIRRIVGSEFIVGLSTHNLEQVKRANEEGLADYLGFGPVFPTTTKENPDPVTGIENLCKAVEISKIPIVAIGGINSSNIFEVLKCKPAGVAVVRAIFEKNAPDKNVKILKKFFNNFNK</sequence>
<evidence type="ECO:0000259" key="13">
    <source>
        <dbReference type="Pfam" id="PF02581"/>
    </source>
</evidence>
<feature type="binding site" evidence="10">
    <location>
        <position position="91"/>
    </location>
    <ligand>
        <name>Mg(2+)</name>
        <dbReference type="ChEBI" id="CHEBI:18420"/>
    </ligand>
</feature>
<dbReference type="Gene3D" id="3.20.20.70">
    <property type="entry name" value="Aldolase class I"/>
    <property type="match status" value="1"/>
</dbReference>
<dbReference type="InterPro" id="IPR034291">
    <property type="entry name" value="TMP_synthase"/>
</dbReference>
<dbReference type="GO" id="GO:0009228">
    <property type="term" value="P:thiamine biosynthetic process"/>
    <property type="evidence" value="ECO:0007669"/>
    <property type="project" value="UniProtKB-KW"/>
</dbReference>
<dbReference type="Pfam" id="PF02581">
    <property type="entry name" value="TMP-TENI"/>
    <property type="match status" value="1"/>
</dbReference>
<keyword evidence="4 10" id="KW-0479">Metal-binding</keyword>
<dbReference type="HAMAP" id="MF_00097">
    <property type="entry name" value="TMP_synthase"/>
    <property type="match status" value="1"/>
</dbReference>
<proteinExistence type="inferred from homology"/>
<feature type="binding site" evidence="10">
    <location>
        <position position="110"/>
    </location>
    <ligand>
        <name>4-amino-2-methyl-5-(diphosphooxymethyl)pyrimidine</name>
        <dbReference type="ChEBI" id="CHEBI:57841"/>
    </ligand>
</feature>
<evidence type="ECO:0000256" key="12">
    <source>
        <dbReference type="RuleBase" id="RU004253"/>
    </source>
</evidence>
<accession>A0A521BTE6</accession>
<dbReference type="EMBL" id="FXTM01000007">
    <property type="protein sequence ID" value="SMO50428.1"/>
    <property type="molecule type" value="Genomic_DNA"/>
</dbReference>
<keyword evidence="5 10" id="KW-0460">Magnesium</keyword>
<evidence type="ECO:0000256" key="10">
    <source>
        <dbReference type="HAMAP-Rule" id="MF_00097"/>
    </source>
</evidence>
<comment type="similarity">
    <text evidence="10 11">Belongs to the thiamine-phosphate synthase family.</text>
</comment>
<evidence type="ECO:0000256" key="2">
    <source>
        <dbReference type="ARBA" id="ARBA00005165"/>
    </source>
</evidence>
<keyword evidence="6 10" id="KW-0784">Thiamine biosynthesis</keyword>
<dbReference type="PANTHER" id="PTHR20857">
    <property type="entry name" value="THIAMINE-PHOSPHATE PYROPHOSPHORYLASE"/>
    <property type="match status" value="1"/>
</dbReference>
<dbReference type="AlphaFoldDB" id="A0A521BTE6"/>
<comment type="catalytic activity">
    <reaction evidence="9 10 11">
        <text>2-[(2R,5Z)-2-carboxy-4-methylthiazol-5(2H)-ylidene]ethyl phosphate + 4-amino-2-methyl-5-(diphosphooxymethyl)pyrimidine + 2 H(+) = thiamine phosphate + CO2 + diphosphate</text>
        <dbReference type="Rhea" id="RHEA:47844"/>
        <dbReference type="ChEBI" id="CHEBI:15378"/>
        <dbReference type="ChEBI" id="CHEBI:16526"/>
        <dbReference type="ChEBI" id="CHEBI:33019"/>
        <dbReference type="ChEBI" id="CHEBI:37575"/>
        <dbReference type="ChEBI" id="CHEBI:57841"/>
        <dbReference type="ChEBI" id="CHEBI:62899"/>
        <dbReference type="EC" id="2.5.1.3"/>
    </reaction>
</comment>
<dbReference type="SUPFAM" id="SSF51391">
    <property type="entry name" value="Thiamin phosphate synthase"/>
    <property type="match status" value="1"/>
</dbReference>
<feature type="binding site" evidence="10">
    <location>
        <position position="71"/>
    </location>
    <ligand>
        <name>4-amino-2-methyl-5-(diphosphooxymethyl)pyrimidine</name>
        <dbReference type="ChEBI" id="CHEBI:57841"/>
    </ligand>
</feature>
<protein>
    <recommendedName>
        <fullName evidence="10">Thiamine-phosphate synthase</fullName>
        <shortName evidence="10">TP synthase</shortName>
        <shortName evidence="10">TPS</shortName>
        <ecNumber evidence="10">2.5.1.3</ecNumber>
    </recommendedName>
    <alternativeName>
        <fullName evidence="10">Thiamine-phosphate pyrophosphorylase</fullName>
        <shortName evidence="10">TMP pyrophosphorylase</shortName>
        <shortName evidence="10">TMP-PPase</shortName>
    </alternativeName>
</protein>
<feature type="binding site" evidence="10">
    <location>
        <begin position="39"/>
        <end position="43"/>
    </location>
    <ligand>
        <name>4-amino-2-methyl-5-(diphosphooxymethyl)pyrimidine</name>
        <dbReference type="ChEBI" id="CHEBI:57841"/>
    </ligand>
</feature>